<dbReference type="Proteomes" id="UP001054837">
    <property type="component" value="Unassembled WGS sequence"/>
</dbReference>
<evidence type="ECO:0000313" key="1">
    <source>
        <dbReference type="EMBL" id="GIY03138.1"/>
    </source>
</evidence>
<name>A0AAV4Q6W0_9ARAC</name>
<proteinExistence type="predicted"/>
<keyword evidence="2" id="KW-1185">Reference proteome</keyword>
<dbReference type="AlphaFoldDB" id="A0AAV4Q6W0"/>
<dbReference type="EMBL" id="BPLQ01003774">
    <property type="protein sequence ID" value="GIY03138.1"/>
    <property type="molecule type" value="Genomic_DNA"/>
</dbReference>
<reference evidence="1 2" key="1">
    <citation type="submission" date="2021-06" db="EMBL/GenBank/DDBJ databases">
        <title>Caerostris darwini draft genome.</title>
        <authorList>
            <person name="Kono N."/>
            <person name="Arakawa K."/>
        </authorList>
    </citation>
    <scope>NUCLEOTIDE SEQUENCE [LARGE SCALE GENOMIC DNA]</scope>
</reference>
<protein>
    <submittedName>
        <fullName evidence="1">Uncharacterized protein</fullName>
    </submittedName>
</protein>
<comment type="caution">
    <text evidence="1">The sequence shown here is derived from an EMBL/GenBank/DDBJ whole genome shotgun (WGS) entry which is preliminary data.</text>
</comment>
<evidence type="ECO:0000313" key="2">
    <source>
        <dbReference type="Proteomes" id="UP001054837"/>
    </source>
</evidence>
<sequence>MIHSIKSDAGLKETKSSSSFILHDIKIPHHANEKKNVPKLYRGLAAKSVNSRQNHPLQRSTLTEGLGRGQELEKIMFVLGGLLFHPCQEDIVSCCPKRVTYETPYLFFFTSK</sequence>
<gene>
    <name evidence="1" type="ORF">CDAR_78961</name>
</gene>
<organism evidence="1 2">
    <name type="scientific">Caerostris darwini</name>
    <dbReference type="NCBI Taxonomy" id="1538125"/>
    <lineage>
        <taxon>Eukaryota</taxon>
        <taxon>Metazoa</taxon>
        <taxon>Ecdysozoa</taxon>
        <taxon>Arthropoda</taxon>
        <taxon>Chelicerata</taxon>
        <taxon>Arachnida</taxon>
        <taxon>Araneae</taxon>
        <taxon>Araneomorphae</taxon>
        <taxon>Entelegynae</taxon>
        <taxon>Araneoidea</taxon>
        <taxon>Araneidae</taxon>
        <taxon>Caerostris</taxon>
    </lineage>
</organism>
<accession>A0AAV4Q6W0</accession>